<reference evidence="1 2" key="1">
    <citation type="submission" date="2013-10" db="EMBL/GenBank/DDBJ databases">
        <title>Salinisphaera halophila YIM 95161 Genome Sequencing.</title>
        <authorList>
            <person name="Lai Q."/>
            <person name="Li C."/>
            <person name="Shao Z."/>
        </authorList>
    </citation>
    <scope>NUCLEOTIDE SEQUENCE [LARGE SCALE GENOMIC DNA]</scope>
    <source>
        <strain evidence="1 2">YIM 95161</strain>
    </source>
</reference>
<accession>A0A423PDX0</accession>
<evidence type="ECO:0000313" key="2">
    <source>
        <dbReference type="Proteomes" id="UP000285123"/>
    </source>
</evidence>
<dbReference type="EMBL" id="AYKF01000143">
    <property type="protein sequence ID" value="ROO23158.1"/>
    <property type="molecule type" value="Genomic_DNA"/>
</dbReference>
<dbReference type="AlphaFoldDB" id="A0A423PDX0"/>
<sequence length="180" mass="18997">MDDAHYRAGAVDFDTRAVSGNPDGSLDSPLSESGLILNYNYTLPNDKTATSGPIPVFVDPTRPGFDDSNFGNALVAALIFNDDKTLSGRFDVATPGDRFSSHGAGRSWTVTAVASDFFEDGCNIDPACTGGTGFWLLNESTRPETVTVPTAGIWSLYALAVSAMFGAFRFGARGPSPART</sequence>
<gene>
    <name evidence="1" type="ORF">SAHL_16895</name>
</gene>
<name>A0A423PDX0_9GAMM</name>
<evidence type="ECO:0000313" key="1">
    <source>
        <dbReference type="EMBL" id="ROO23158.1"/>
    </source>
</evidence>
<protein>
    <submittedName>
        <fullName evidence="1">Uncharacterized protein</fullName>
    </submittedName>
</protein>
<comment type="caution">
    <text evidence="1">The sequence shown here is derived from an EMBL/GenBank/DDBJ whole genome shotgun (WGS) entry which is preliminary data.</text>
</comment>
<organism evidence="1 2">
    <name type="scientific">Salinisphaera orenii YIM 95161</name>
    <dbReference type="NCBI Taxonomy" id="1051139"/>
    <lineage>
        <taxon>Bacteria</taxon>
        <taxon>Pseudomonadati</taxon>
        <taxon>Pseudomonadota</taxon>
        <taxon>Gammaproteobacteria</taxon>
        <taxon>Salinisphaerales</taxon>
        <taxon>Salinisphaeraceae</taxon>
        <taxon>Salinisphaera</taxon>
    </lineage>
</organism>
<proteinExistence type="predicted"/>
<dbReference type="Proteomes" id="UP000285123">
    <property type="component" value="Unassembled WGS sequence"/>
</dbReference>